<accession>A0AAP0JXI1</accession>
<proteinExistence type="predicted"/>
<name>A0AAP0JXI1_9MAGN</name>
<evidence type="ECO:0000256" key="1">
    <source>
        <dbReference type="SAM" id="MobiDB-lite"/>
    </source>
</evidence>
<comment type="caution">
    <text evidence="2">The sequence shown here is derived from an EMBL/GenBank/DDBJ whole genome shotgun (WGS) entry which is preliminary data.</text>
</comment>
<keyword evidence="3" id="KW-1185">Reference proteome</keyword>
<dbReference type="EMBL" id="JBBNAF010000005">
    <property type="protein sequence ID" value="KAK9141886.1"/>
    <property type="molecule type" value="Genomic_DNA"/>
</dbReference>
<gene>
    <name evidence="2" type="ORF">Syun_011286</name>
</gene>
<dbReference type="AlphaFoldDB" id="A0AAP0JXI1"/>
<dbReference type="Proteomes" id="UP001420932">
    <property type="component" value="Unassembled WGS sequence"/>
</dbReference>
<reference evidence="2 3" key="1">
    <citation type="submission" date="2024-01" db="EMBL/GenBank/DDBJ databases">
        <title>Genome assemblies of Stephania.</title>
        <authorList>
            <person name="Yang L."/>
        </authorList>
    </citation>
    <scope>NUCLEOTIDE SEQUENCE [LARGE SCALE GENOMIC DNA]</scope>
    <source>
        <strain evidence="2">YNDBR</strain>
        <tissue evidence="2">Leaf</tissue>
    </source>
</reference>
<evidence type="ECO:0000313" key="3">
    <source>
        <dbReference type="Proteomes" id="UP001420932"/>
    </source>
</evidence>
<organism evidence="2 3">
    <name type="scientific">Stephania yunnanensis</name>
    <dbReference type="NCBI Taxonomy" id="152371"/>
    <lineage>
        <taxon>Eukaryota</taxon>
        <taxon>Viridiplantae</taxon>
        <taxon>Streptophyta</taxon>
        <taxon>Embryophyta</taxon>
        <taxon>Tracheophyta</taxon>
        <taxon>Spermatophyta</taxon>
        <taxon>Magnoliopsida</taxon>
        <taxon>Ranunculales</taxon>
        <taxon>Menispermaceae</taxon>
        <taxon>Menispermoideae</taxon>
        <taxon>Cissampelideae</taxon>
        <taxon>Stephania</taxon>
    </lineage>
</organism>
<evidence type="ECO:0000313" key="2">
    <source>
        <dbReference type="EMBL" id="KAK9141886.1"/>
    </source>
</evidence>
<feature type="region of interest" description="Disordered" evidence="1">
    <location>
        <begin position="105"/>
        <end position="130"/>
    </location>
</feature>
<sequence>MFPSQFLGWIGRRVTRDAPTLRCLPAVVDLTARTDLRPAPMMITTSLVGLMENMTPASQNLQPTEPLTQHQPPLGLEQVPTVRTKITVPTRPYTLPVEAMKQHLSTSELRREPQCSMSIPISPGDSRVVRDQGRPHLGVRSHTMHDDENTCHLNAPLTVIQTTSPLKSKGNALMGEATKAFNAANEGFEDLHNIDIQLATMMRVGSPIRDNWRNEDLSDHPLQANSMGLNAIKAQLEMSNIDAGLWHVFDRATVQDVRPGPWRLMFESQLNVINMGSESQIEEGDSVIQSRMGRTGDFSVGMIRSTAGVEQANQKGDGCSLFNESEGEAGLDDFGIEVNVTLQGLQEEGHTQLDAESQSDDSGESREIEVGVDMDEIIAESLEEQILKAQLVDMTLTEPLTGNLIEREVEAIQHLTQSRAAVGLPPLGYTDIEEGGCEAAPIDSSEFEVLHRGEGLTEYAVEFVAKKYSNGVFTLAMIGSGRFICLEILVMQ</sequence>
<protein>
    <submittedName>
        <fullName evidence="2">Uncharacterized protein</fullName>
    </submittedName>
</protein>